<evidence type="ECO:0008006" key="3">
    <source>
        <dbReference type="Google" id="ProtNLM"/>
    </source>
</evidence>
<keyword evidence="2" id="KW-1185">Reference proteome</keyword>
<dbReference type="RefSeq" id="WP_386280315.1">
    <property type="nucleotide sequence ID" value="NZ_JBHSWA010000001.1"/>
</dbReference>
<protein>
    <recommendedName>
        <fullName evidence="3">Core-binding (CB) domain-containing protein</fullName>
    </recommendedName>
</protein>
<gene>
    <name evidence="1" type="ORF">ACFQAU_02580</name>
</gene>
<proteinExistence type="predicted"/>
<sequence length="356" mass="39807">MNNHLALLNWIRNAAPEDQPPSLLKLETHLEQRHCEVDSSAFMEFAHLQRVATEKWGAERCAHFAQVLRKARVKGKAPRQTAWEKAQKRLGELPKDWHHAIAERISRSMEGKRSKGCPLWSAAHSANVIRALAGWVDHCRSHGLPLRPTGQVLDRYAAQVAERASTRTASDYVGRILAGMTVIEPGLTSPACEFVACDWRERAEQEGAITKTGSQLVGASEIYGLGFELMEKARKRRLRGIHAARDFRNGILLSLGAALPQRARALSALAFDQTLDLPDAGLVHVRIPARMLKLPEDRKNGAPFERTLTSQKLSESLLEYRHFYRPLFDRGSICSRRCCRPMSPSAKARSDVSPGM</sequence>
<reference evidence="2" key="1">
    <citation type="journal article" date="2019" name="Int. J. Syst. Evol. Microbiol.">
        <title>The Global Catalogue of Microorganisms (GCM) 10K type strain sequencing project: providing services to taxonomists for standard genome sequencing and annotation.</title>
        <authorList>
            <consortium name="The Broad Institute Genomics Platform"/>
            <consortium name="The Broad Institute Genome Sequencing Center for Infectious Disease"/>
            <person name="Wu L."/>
            <person name="Ma J."/>
        </authorList>
    </citation>
    <scope>NUCLEOTIDE SEQUENCE [LARGE SCALE GENOMIC DNA]</scope>
    <source>
        <strain evidence="2">NBRC 111368</strain>
    </source>
</reference>
<dbReference type="EMBL" id="JBHSWA010000001">
    <property type="protein sequence ID" value="MFC6640775.1"/>
    <property type="molecule type" value="Genomic_DNA"/>
</dbReference>
<evidence type="ECO:0000313" key="1">
    <source>
        <dbReference type="EMBL" id="MFC6640775.1"/>
    </source>
</evidence>
<comment type="caution">
    <text evidence="1">The sequence shown here is derived from an EMBL/GenBank/DDBJ whole genome shotgun (WGS) entry which is preliminary data.</text>
</comment>
<accession>A0ABW1YXH8</accession>
<name>A0ABW1YXH8_9RHOB</name>
<organism evidence="1 2">
    <name type="scientific">Sulfitobacter profundi</name>
    <dbReference type="NCBI Taxonomy" id="2679961"/>
    <lineage>
        <taxon>Bacteria</taxon>
        <taxon>Pseudomonadati</taxon>
        <taxon>Pseudomonadota</taxon>
        <taxon>Alphaproteobacteria</taxon>
        <taxon>Rhodobacterales</taxon>
        <taxon>Roseobacteraceae</taxon>
        <taxon>Sulfitobacter</taxon>
    </lineage>
</organism>
<evidence type="ECO:0000313" key="2">
    <source>
        <dbReference type="Proteomes" id="UP001596403"/>
    </source>
</evidence>
<dbReference type="Proteomes" id="UP001596403">
    <property type="component" value="Unassembled WGS sequence"/>
</dbReference>